<dbReference type="Proteomes" id="UP001336020">
    <property type="component" value="Unassembled WGS sequence"/>
</dbReference>
<reference evidence="1 2" key="1">
    <citation type="submission" date="2023-07" db="EMBL/GenBank/DDBJ databases">
        <authorList>
            <person name="Girao M."/>
            <person name="Carvalho M.F."/>
        </authorList>
    </citation>
    <scope>NUCLEOTIDE SEQUENCE [LARGE SCALE GENOMIC DNA]</scope>
    <source>
        <strain evidence="1 2">YIM65754</strain>
    </source>
</reference>
<dbReference type="RefSeq" id="WP_330136969.1">
    <property type="nucleotide sequence ID" value="NZ_JAUTXY010000022.1"/>
</dbReference>
<protein>
    <recommendedName>
        <fullName evidence="3">Toxin-antitoxin system HicB family antitoxin</fullName>
    </recommendedName>
</protein>
<keyword evidence="2" id="KW-1185">Reference proteome</keyword>
<organism evidence="1 2">
    <name type="scientific">Rhodococcus artemisiae</name>
    <dbReference type="NCBI Taxonomy" id="714159"/>
    <lineage>
        <taxon>Bacteria</taxon>
        <taxon>Bacillati</taxon>
        <taxon>Actinomycetota</taxon>
        <taxon>Actinomycetes</taxon>
        <taxon>Mycobacteriales</taxon>
        <taxon>Nocardiaceae</taxon>
        <taxon>Rhodococcus</taxon>
    </lineage>
</organism>
<evidence type="ECO:0000313" key="1">
    <source>
        <dbReference type="EMBL" id="MEE2061831.1"/>
    </source>
</evidence>
<proteinExistence type="predicted"/>
<gene>
    <name evidence="1" type="ORF">Q7514_30330</name>
</gene>
<sequence>MTARSPRRPGRPSKGPRIMMPVRLHPQLKEAVTDAAKAHGMDVNTYVSALLAADTGLTHLVSPIQQEELPNSA</sequence>
<comment type="caution">
    <text evidence="1">The sequence shown here is derived from an EMBL/GenBank/DDBJ whole genome shotgun (WGS) entry which is preliminary data.</text>
</comment>
<evidence type="ECO:0008006" key="3">
    <source>
        <dbReference type="Google" id="ProtNLM"/>
    </source>
</evidence>
<accession>A0ABU7LJU0</accession>
<name>A0ABU7LJU0_9NOCA</name>
<dbReference type="EMBL" id="JAUTXY010000022">
    <property type="protein sequence ID" value="MEE2061831.1"/>
    <property type="molecule type" value="Genomic_DNA"/>
</dbReference>
<evidence type="ECO:0000313" key="2">
    <source>
        <dbReference type="Proteomes" id="UP001336020"/>
    </source>
</evidence>